<organism evidence="1">
    <name type="scientific">marine sediment metagenome</name>
    <dbReference type="NCBI Taxonomy" id="412755"/>
    <lineage>
        <taxon>unclassified sequences</taxon>
        <taxon>metagenomes</taxon>
        <taxon>ecological metagenomes</taxon>
    </lineage>
</organism>
<comment type="caution">
    <text evidence="1">The sequence shown here is derived from an EMBL/GenBank/DDBJ whole genome shotgun (WGS) entry which is preliminary data.</text>
</comment>
<protein>
    <submittedName>
        <fullName evidence="1">Uncharacterized protein</fullName>
    </submittedName>
</protein>
<dbReference type="EMBL" id="LAZR01013271">
    <property type="protein sequence ID" value="KKM22731.1"/>
    <property type="molecule type" value="Genomic_DNA"/>
</dbReference>
<dbReference type="AlphaFoldDB" id="A0A0F9I536"/>
<evidence type="ECO:0000313" key="1">
    <source>
        <dbReference type="EMBL" id="KKM22731.1"/>
    </source>
</evidence>
<name>A0A0F9I536_9ZZZZ</name>
<proteinExistence type="predicted"/>
<reference evidence="1" key="1">
    <citation type="journal article" date="2015" name="Nature">
        <title>Complex archaea that bridge the gap between prokaryotes and eukaryotes.</title>
        <authorList>
            <person name="Spang A."/>
            <person name="Saw J.H."/>
            <person name="Jorgensen S.L."/>
            <person name="Zaremba-Niedzwiedzka K."/>
            <person name="Martijn J."/>
            <person name="Lind A.E."/>
            <person name="van Eijk R."/>
            <person name="Schleper C."/>
            <person name="Guy L."/>
            <person name="Ettema T.J."/>
        </authorList>
    </citation>
    <scope>NUCLEOTIDE SEQUENCE</scope>
</reference>
<gene>
    <name evidence="1" type="ORF">LCGC14_1622280</name>
</gene>
<accession>A0A0F9I536</accession>
<sequence length="156" mass="16704">MSLPWSGKTLKAAPVSADEVMILDSEDTNPDTINKRATLLSLPSSGQSNTASNVGTGEGVFAQKVGVDLEFKSLLGENDKITLLGNTDDITFTLGDLVVITDQANRYTDGFKQSFVANGTTAGININTQVPNTTVTGDIWRTAELRVRIPARCTKR</sequence>